<name>A0ACA9KV24_9GLOM</name>
<gene>
    <name evidence="1" type="ORF">ACOLOM_LOCUS2462</name>
</gene>
<feature type="non-terminal residue" evidence="1">
    <location>
        <position position="1"/>
    </location>
</feature>
<accession>A0ACA9KV24</accession>
<evidence type="ECO:0000313" key="2">
    <source>
        <dbReference type="Proteomes" id="UP000789525"/>
    </source>
</evidence>
<dbReference type="EMBL" id="CAJVPT010003232">
    <property type="protein sequence ID" value="CAG8493158.1"/>
    <property type="molecule type" value="Genomic_DNA"/>
</dbReference>
<proteinExistence type="predicted"/>
<comment type="caution">
    <text evidence="1">The sequence shown here is derived from an EMBL/GenBank/DDBJ whole genome shotgun (WGS) entry which is preliminary data.</text>
</comment>
<keyword evidence="2" id="KW-1185">Reference proteome</keyword>
<sequence>EHSLQLVGKNMEVNKDEALRCLKIARDKLEAGEVSGAIKFARKSVSLFPTTEAEAFLKRAESTKTTSNRESSSHQSPPTSPSSPSREHKQGRQTREYTMEQVEAVKRIRSCGVNDYYSILSIRKESSDAEVKKAYRKLALQMHPDKNGAPGADEAFKTFQILSDPQKRAIYDEHGADPDSRSTGMPSGFGGARFNNGFANGAVFTEEMSPEDLFNMFFSGDESRHTRSLYVPYFVEPNQFASFAQNPRKLQQFEDGIEIKFVKSLTNECNNELVMKQRKVNEAKGWLFPDEEKLKSAQNTKLPSCEKLMELSKSQRYKEIRNMMVRQ</sequence>
<dbReference type="Proteomes" id="UP000789525">
    <property type="component" value="Unassembled WGS sequence"/>
</dbReference>
<reference evidence="1" key="1">
    <citation type="submission" date="2021-06" db="EMBL/GenBank/DDBJ databases">
        <authorList>
            <person name="Kallberg Y."/>
            <person name="Tangrot J."/>
            <person name="Rosling A."/>
        </authorList>
    </citation>
    <scope>NUCLEOTIDE SEQUENCE</scope>
    <source>
        <strain evidence="1">CL356</strain>
    </source>
</reference>
<evidence type="ECO:0000313" key="1">
    <source>
        <dbReference type="EMBL" id="CAG8493158.1"/>
    </source>
</evidence>
<organism evidence="1 2">
    <name type="scientific">Acaulospora colombiana</name>
    <dbReference type="NCBI Taxonomy" id="27376"/>
    <lineage>
        <taxon>Eukaryota</taxon>
        <taxon>Fungi</taxon>
        <taxon>Fungi incertae sedis</taxon>
        <taxon>Mucoromycota</taxon>
        <taxon>Glomeromycotina</taxon>
        <taxon>Glomeromycetes</taxon>
        <taxon>Diversisporales</taxon>
        <taxon>Acaulosporaceae</taxon>
        <taxon>Acaulospora</taxon>
    </lineage>
</organism>
<protein>
    <submittedName>
        <fullName evidence="1">6339_t:CDS:1</fullName>
    </submittedName>
</protein>